<dbReference type="InterPro" id="IPR013783">
    <property type="entry name" value="Ig-like_fold"/>
</dbReference>
<evidence type="ECO:0000313" key="4">
    <source>
        <dbReference type="Ensembl" id="ENSGMOP00000037272.1"/>
    </source>
</evidence>
<sequence length="271" mass="29286">MCTTSPTTACPSNGRSPSMTAVTITGRPVPKVVWHRDGVEITKKIMDVINMAGSSTLFVRDADRTHKGVYSVEATNGSGTKKETINRCSPCAAETPDFEMHDDLRKTICLRAGGSLRMPVTVTGRPTPALTWSKAGVDLHNRGFIDVTSTSTTLIIDKVHRYDAGKYTLVAENSAGKQEVHILVKIYDQGTEKGVCYHFVGGFHSGRRPPGSSPSSPFPTPTSTTPATTPWRSRTSPGSRPRSSRSSCSVRTTLNLLRFGLNSMDLIDDGN</sequence>
<dbReference type="GO" id="GO:0048738">
    <property type="term" value="P:cardiac muscle tissue development"/>
    <property type="evidence" value="ECO:0007669"/>
    <property type="project" value="TreeGrafter"/>
</dbReference>
<dbReference type="SMART" id="SM00409">
    <property type="entry name" value="IG"/>
    <property type="match status" value="1"/>
</dbReference>
<name>A0A8C5AVE5_GADMO</name>
<organism evidence="4 5">
    <name type="scientific">Gadus morhua</name>
    <name type="common">Atlantic cod</name>
    <dbReference type="NCBI Taxonomy" id="8049"/>
    <lineage>
        <taxon>Eukaryota</taxon>
        <taxon>Metazoa</taxon>
        <taxon>Chordata</taxon>
        <taxon>Craniata</taxon>
        <taxon>Vertebrata</taxon>
        <taxon>Euteleostomi</taxon>
        <taxon>Actinopterygii</taxon>
        <taxon>Neopterygii</taxon>
        <taxon>Teleostei</taxon>
        <taxon>Neoteleostei</taxon>
        <taxon>Acanthomorphata</taxon>
        <taxon>Zeiogadaria</taxon>
        <taxon>Gadariae</taxon>
        <taxon>Gadiformes</taxon>
        <taxon>Gadoidei</taxon>
        <taxon>Gadidae</taxon>
        <taxon>Gadus</taxon>
    </lineage>
</organism>
<dbReference type="AlphaFoldDB" id="A0A8C5AVE5"/>
<dbReference type="PANTHER" id="PTHR14340:SF13">
    <property type="entry name" value="TITIN"/>
    <property type="match status" value="1"/>
</dbReference>
<dbReference type="Ensembl" id="ENSGMOT00000071599.1">
    <property type="protein sequence ID" value="ENSGMOP00000037272.1"/>
    <property type="gene ID" value="ENSGMOG00000025385.1"/>
</dbReference>
<dbReference type="InterPro" id="IPR013098">
    <property type="entry name" value="Ig_I-set"/>
</dbReference>
<accession>A0A8C5AVE5</accession>
<proteinExistence type="predicted"/>
<feature type="domain" description="Ig-like" evidence="3">
    <location>
        <begin position="1"/>
        <end position="86"/>
    </location>
</feature>
<evidence type="ECO:0000256" key="1">
    <source>
        <dbReference type="ARBA" id="ARBA00023319"/>
    </source>
</evidence>
<evidence type="ECO:0000313" key="5">
    <source>
        <dbReference type="Proteomes" id="UP000694546"/>
    </source>
</evidence>
<evidence type="ECO:0000256" key="2">
    <source>
        <dbReference type="SAM" id="MobiDB-lite"/>
    </source>
</evidence>
<reference evidence="4" key="2">
    <citation type="submission" date="2025-09" db="UniProtKB">
        <authorList>
            <consortium name="Ensembl"/>
        </authorList>
    </citation>
    <scope>IDENTIFICATION</scope>
</reference>
<protein>
    <recommendedName>
        <fullName evidence="3">Ig-like domain-containing protein</fullName>
    </recommendedName>
</protein>
<dbReference type="Pfam" id="PF07679">
    <property type="entry name" value="I-set"/>
    <property type="match status" value="2"/>
</dbReference>
<dbReference type="GeneTree" id="ENSGT01110000267173"/>
<dbReference type="Proteomes" id="UP000694546">
    <property type="component" value="Chromosome 16"/>
</dbReference>
<dbReference type="PROSITE" id="PS50835">
    <property type="entry name" value="IG_LIKE"/>
    <property type="match status" value="2"/>
</dbReference>
<dbReference type="InterPro" id="IPR007110">
    <property type="entry name" value="Ig-like_dom"/>
</dbReference>
<dbReference type="Gene3D" id="2.60.40.10">
    <property type="entry name" value="Immunoglobulins"/>
    <property type="match status" value="2"/>
</dbReference>
<dbReference type="GO" id="GO:0008307">
    <property type="term" value="F:structural constituent of muscle"/>
    <property type="evidence" value="ECO:0007669"/>
    <property type="project" value="TreeGrafter"/>
</dbReference>
<evidence type="ECO:0000259" key="3">
    <source>
        <dbReference type="PROSITE" id="PS50835"/>
    </source>
</evidence>
<feature type="region of interest" description="Disordered" evidence="2">
    <location>
        <begin position="207"/>
        <end position="248"/>
    </location>
</feature>
<reference evidence="4" key="1">
    <citation type="submission" date="2025-08" db="UniProtKB">
        <authorList>
            <consortium name="Ensembl"/>
        </authorList>
    </citation>
    <scope>IDENTIFICATION</scope>
</reference>
<keyword evidence="1" id="KW-0393">Immunoglobulin domain</keyword>
<dbReference type="PANTHER" id="PTHR14340">
    <property type="entry name" value="MICROFIBRIL-ASSOCIATED GLYCOPROTEIN 3"/>
    <property type="match status" value="1"/>
</dbReference>
<dbReference type="GO" id="GO:0031430">
    <property type="term" value="C:M band"/>
    <property type="evidence" value="ECO:0007669"/>
    <property type="project" value="TreeGrafter"/>
</dbReference>
<feature type="domain" description="Ig-like" evidence="3">
    <location>
        <begin position="96"/>
        <end position="181"/>
    </location>
</feature>
<dbReference type="InterPro" id="IPR003599">
    <property type="entry name" value="Ig_sub"/>
</dbReference>
<dbReference type="InterPro" id="IPR036179">
    <property type="entry name" value="Ig-like_dom_sf"/>
</dbReference>
<dbReference type="InterPro" id="IPR003598">
    <property type="entry name" value="Ig_sub2"/>
</dbReference>
<feature type="compositionally biased region" description="Low complexity" evidence="2">
    <location>
        <begin position="208"/>
        <end position="248"/>
    </location>
</feature>
<dbReference type="GO" id="GO:0045214">
    <property type="term" value="P:sarcomere organization"/>
    <property type="evidence" value="ECO:0007669"/>
    <property type="project" value="TreeGrafter"/>
</dbReference>
<dbReference type="SMART" id="SM00408">
    <property type="entry name" value="IGc2"/>
    <property type="match status" value="2"/>
</dbReference>
<keyword evidence="5" id="KW-1185">Reference proteome</keyword>
<dbReference type="CDD" id="cd05748">
    <property type="entry name" value="Ig_Titin_like"/>
    <property type="match status" value="1"/>
</dbReference>
<dbReference type="SUPFAM" id="SSF48726">
    <property type="entry name" value="Immunoglobulin"/>
    <property type="match status" value="2"/>
</dbReference>